<dbReference type="SUPFAM" id="SSF57756">
    <property type="entry name" value="Retrovirus zinc finger-like domains"/>
    <property type="match status" value="1"/>
</dbReference>
<organism evidence="4 5">
    <name type="scientific">Phytophthora fragariae</name>
    <dbReference type="NCBI Taxonomy" id="53985"/>
    <lineage>
        <taxon>Eukaryota</taxon>
        <taxon>Sar</taxon>
        <taxon>Stramenopiles</taxon>
        <taxon>Oomycota</taxon>
        <taxon>Peronosporomycetes</taxon>
        <taxon>Peronosporales</taxon>
        <taxon>Peronosporaceae</taxon>
        <taxon>Phytophthora</taxon>
    </lineage>
</organism>
<comment type="caution">
    <text evidence="4">The sequence shown here is derived from an EMBL/GenBank/DDBJ whole genome shotgun (WGS) entry which is preliminary data.</text>
</comment>
<dbReference type="GO" id="GO:0008270">
    <property type="term" value="F:zinc ion binding"/>
    <property type="evidence" value="ECO:0007669"/>
    <property type="project" value="UniProtKB-KW"/>
</dbReference>
<evidence type="ECO:0000259" key="3">
    <source>
        <dbReference type="PROSITE" id="PS50158"/>
    </source>
</evidence>
<keyword evidence="1" id="KW-0479">Metal-binding</keyword>
<gene>
    <name evidence="4" type="ORF">PF007_g32023</name>
</gene>
<feature type="region of interest" description="Disordered" evidence="2">
    <location>
        <begin position="1"/>
        <end position="50"/>
    </location>
</feature>
<dbReference type="EMBL" id="QXFZ01007889">
    <property type="protein sequence ID" value="KAE9056355.1"/>
    <property type="molecule type" value="Genomic_DNA"/>
</dbReference>
<evidence type="ECO:0000313" key="4">
    <source>
        <dbReference type="EMBL" id="KAE9056355.1"/>
    </source>
</evidence>
<proteinExistence type="predicted"/>
<reference evidence="4 5" key="1">
    <citation type="submission" date="2018-08" db="EMBL/GenBank/DDBJ databases">
        <title>Genomic investigation of the strawberry pathogen Phytophthora fragariae indicates pathogenicity is determined by transcriptional variation in three key races.</title>
        <authorList>
            <person name="Adams T.M."/>
            <person name="Armitage A.D."/>
            <person name="Sobczyk M.K."/>
            <person name="Bates H.J."/>
            <person name="Dunwell J.M."/>
            <person name="Nellist C.F."/>
            <person name="Harrison R.J."/>
        </authorList>
    </citation>
    <scope>NUCLEOTIDE SEQUENCE [LARGE SCALE GENOMIC DNA]</scope>
    <source>
        <strain evidence="4 5">NOV-71</strain>
    </source>
</reference>
<feature type="domain" description="CCHC-type" evidence="3">
    <location>
        <begin position="58"/>
        <end position="74"/>
    </location>
</feature>
<dbReference type="InterPro" id="IPR036875">
    <property type="entry name" value="Znf_CCHC_sf"/>
</dbReference>
<dbReference type="Gene3D" id="4.10.60.10">
    <property type="entry name" value="Zinc finger, CCHC-type"/>
    <property type="match status" value="1"/>
</dbReference>
<dbReference type="Pfam" id="PF00098">
    <property type="entry name" value="zf-CCHC"/>
    <property type="match status" value="1"/>
</dbReference>
<feature type="compositionally biased region" description="Polar residues" evidence="2">
    <location>
        <begin position="32"/>
        <end position="45"/>
    </location>
</feature>
<evidence type="ECO:0000256" key="1">
    <source>
        <dbReference type="PROSITE-ProRule" id="PRU00047"/>
    </source>
</evidence>
<dbReference type="SMART" id="SM00343">
    <property type="entry name" value="ZnF_C2HC"/>
    <property type="match status" value="1"/>
</dbReference>
<protein>
    <recommendedName>
        <fullName evidence="3">CCHC-type domain-containing protein</fullName>
    </recommendedName>
</protein>
<accession>A0A6A3PKI8</accession>
<dbReference type="AlphaFoldDB" id="A0A6A3PKI8"/>
<evidence type="ECO:0000313" key="5">
    <source>
        <dbReference type="Proteomes" id="UP000441208"/>
    </source>
</evidence>
<dbReference type="Proteomes" id="UP000441208">
    <property type="component" value="Unassembled WGS sequence"/>
</dbReference>
<dbReference type="GO" id="GO:0003676">
    <property type="term" value="F:nucleic acid binding"/>
    <property type="evidence" value="ECO:0007669"/>
    <property type="project" value="InterPro"/>
</dbReference>
<keyword evidence="1" id="KW-0862">Zinc</keyword>
<keyword evidence="1" id="KW-0863">Zinc-finger</keyword>
<name>A0A6A3PKI8_9STRA</name>
<dbReference type="InterPro" id="IPR001878">
    <property type="entry name" value="Znf_CCHC"/>
</dbReference>
<sequence length="102" mass="10923">MLAVPSNGSSSSEESDASLTPPKAKKRRAVIRQTQAVSSSTSTETGYRAGQQMTPPLRCFACGAVGHFARGCPDAAAKARNDEYLAQRKKVPKAVENEERAR</sequence>
<dbReference type="PROSITE" id="PS50158">
    <property type="entry name" value="ZF_CCHC"/>
    <property type="match status" value="1"/>
</dbReference>
<evidence type="ECO:0000256" key="2">
    <source>
        <dbReference type="SAM" id="MobiDB-lite"/>
    </source>
</evidence>